<keyword evidence="3" id="KW-1185">Reference proteome</keyword>
<feature type="compositionally biased region" description="Basic and acidic residues" evidence="1">
    <location>
        <begin position="79"/>
        <end position="90"/>
    </location>
</feature>
<evidence type="ECO:0000313" key="3">
    <source>
        <dbReference type="Proteomes" id="UP000324222"/>
    </source>
</evidence>
<sequence length="115" mass="13427">MPQQTSERGATRLALTINLAFSPRNIVSEVFDRLSTLCKLSRLQGRTSPTLLSTLKKKRRKENVTACPGTSLSRRVPWRRAERRTEEKEQRKKKKWIENEVPGIKKIEKKRELLI</sequence>
<feature type="region of interest" description="Disordered" evidence="1">
    <location>
        <begin position="57"/>
        <end position="93"/>
    </location>
</feature>
<protein>
    <submittedName>
        <fullName evidence="2">Uncharacterized protein</fullName>
    </submittedName>
</protein>
<name>A0A5B7IRZ3_PORTR</name>
<dbReference type="EMBL" id="VSRR010062543">
    <property type="protein sequence ID" value="MPC83448.1"/>
    <property type="molecule type" value="Genomic_DNA"/>
</dbReference>
<reference evidence="2 3" key="1">
    <citation type="submission" date="2019-05" db="EMBL/GenBank/DDBJ databases">
        <title>Another draft genome of Portunus trituberculatus and its Hox gene families provides insights of decapod evolution.</title>
        <authorList>
            <person name="Jeong J.-H."/>
            <person name="Song I."/>
            <person name="Kim S."/>
            <person name="Choi T."/>
            <person name="Kim D."/>
            <person name="Ryu S."/>
            <person name="Kim W."/>
        </authorList>
    </citation>
    <scope>NUCLEOTIDE SEQUENCE [LARGE SCALE GENOMIC DNA]</scope>
    <source>
        <tissue evidence="2">Muscle</tissue>
    </source>
</reference>
<organism evidence="2 3">
    <name type="scientific">Portunus trituberculatus</name>
    <name type="common">Swimming crab</name>
    <name type="synonym">Neptunus trituberculatus</name>
    <dbReference type="NCBI Taxonomy" id="210409"/>
    <lineage>
        <taxon>Eukaryota</taxon>
        <taxon>Metazoa</taxon>
        <taxon>Ecdysozoa</taxon>
        <taxon>Arthropoda</taxon>
        <taxon>Crustacea</taxon>
        <taxon>Multicrustacea</taxon>
        <taxon>Malacostraca</taxon>
        <taxon>Eumalacostraca</taxon>
        <taxon>Eucarida</taxon>
        <taxon>Decapoda</taxon>
        <taxon>Pleocyemata</taxon>
        <taxon>Brachyura</taxon>
        <taxon>Eubrachyura</taxon>
        <taxon>Portunoidea</taxon>
        <taxon>Portunidae</taxon>
        <taxon>Portuninae</taxon>
        <taxon>Portunus</taxon>
    </lineage>
</organism>
<evidence type="ECO:0000313" key="2">
    <source>
        <dbReference type="EMBL" id="MPC83448.1"/>
    </source>
</evidence>
<comment type="caution">
    <text evidence="2">The sequence shown here is derived from an EMBL/GenBank/DDBJ whole genome shotgun (WGS) entry which is preliminary data.</text>
</comment>
<gene>
    <name evidence="2" type="ORF">E2C01_078159</name>
</gene>
<evidence type="ECO:0000256" key="1">
    <source>
        <dbReference type="SAM" id="MobiDB-lite"/>
    </source>
</evidence>
<dbReference type="AlphaFoldDB" id="A0A5B7IRZ3"/>
<accession>A0A5B7IRZ3</accession>
<dbReference type="Proteomes" id="UP000324222">
    <property type="component" value="Unassembled WGS sequence"/>
</dbReference>
<proteinExistence type="predicted"/>